<dbReference type="PANTHER" id="PTHR11921">
    <property type="entry name" value="SUCCINATE DEHYDROGENASE IRON-SULFUR PROTEIN"/>
    <property type="match status" value="1"/>
</dbReference>
<dbReference type="OMA" id="AFRASCC"/>
<dbReference type="InterPro" id="IPR050573">
    <property type="entry name" value="SDH/FRD_Iron-Sulfur"/>
</dbReference>
<proteinExistence type="predicted"/>
<dbReference type="Proteomes" id="UP000051952">
    <property type="component" value="Unassembled WGS sequence"/>
</dbReference>
<dbReference type="Pfam" id="PF13085">
    <property type="entry name" value="Fer2_3"/>
    <property type="match status" value="1"/>
</dbReference>
<accession>A0A0S4IR27</accession>
<gene>
    <name evidence="2" type="ORF">BSAL_61565</name>
</gene>
<dbReference type="GO" id="GO:0016491">
    <property type="term" value="F:oxidoreductase activity"/>
    <property type="evidence" value="ECO:0007669"/>
    <property type="project" value="InterPro"/>
</dbReference>
<dbReference type="PANTHER" id="PTHR11921:SF29">
    <property type="entry name" value="SUCCINATE DEHYDROGENASE [UBIQUINONE] IRON-SULFUR SUBUNIT, MITOCHONDRIAL"/>
    <property type="match status" value="1"/>
</dbReference>
<dbReference type="GO" id="GO:0022904">
    <property type="term" value="P:respiratory electron transport chain"/>
    <property type="evidence" value="ECO:0007669"/>
    <property type="project" value="TreeGrafter"/>
</dbReference>
<name>A0A0S4IR27_BODSA</name>
<organism evidence="2 3">
    <name type="scientific">Bodo saltans</name>
    <name type="common">Flagellated protozoan</name>
    <dbReference type="NCBI Taxonomy" id="75058"/>
    <lineage>
        <taxon>Eukaryota</taxon>
        <taxon>Discoba</taxon>
        <taxon>Euglenozoa</taxon>
        <taxon>Kinetoplastea</taxon>
        <taxon>Metakinetoplastina</taxon>
        <taxon>Eubodonida</taxon>
        <taxon>Bodonidae</taxon>
        <taxon>Bodo</taxon>
    </lineage>
</organism>
<sequence>MLSLLVELISKCLHHRSNMLRRIPTYKSKIVRSSSHAAAAVKDAGKAVLQVIRYDPITNHKRIESYEFDKTQDFMVLDLLTAIKAHQDPTLAFRASCCEGVCGSCAMIINGINSLACVTFAQHVTTVGPLPNFPIIKDMVVDLRGFFRQYEYIRPFVRNVNLHRYHIDSVYQRYNATCQALFGTDPDKAALISSSSDSHHHDSRVLALLKVLDATVAAGSATQTIAVLRKLREAGLALDNEATKQLINDAMKNFKK</sequence>
<evidence type="ECO:0000313" key="3">
    <source>
        <dbReference type="Proteomes" id="UP000051952"/>
    </source>
</evidence>
<dbReference type="InterPro" id="IPR004489">
    <property type="entry name" value="Succ_DH/fum_Rdtase_Fe-S"/>
</dbReference>
<dbReference type="OrthoDB" id="1696654at2759"/>
<keyword evidence="3" id="KW-1185">Reference proteome</keyword>
<reference evidence="3" key="1">
    <citation type="submission" date="2015-09" db="EMBL/GenBank/DDBJ databases">
        <authorList>
            <consortium name="Pathogen Informatics"/>
        </authorList>
    </citation>
    <scope>NUCLEOTIDE SEQUENCE [LARGE SCALE GENOMIC DNA]</scope>
    <source>
        <strain evidence="3">Lake Konstanz</strain>
    </source>
</reference>
<dbReference type="VEuPathDB" id="TriTrypDB:BSAL_61565"/>
<evidence type="ECO:0000259" key="1">
    <source>
        <dbReference type="Pfam" id="PF13085"/>
    </source>
</evidence>
<dbReference type="GO" id="GO:0006099">
    <property type="term" value="P:tricarboxylic acid cycle"/>
    <property type="evidence" value="ECO:0007669"/>
    <property type="project" value="InterPro"/>
</dbReference>
<dbReference type="GO" id="GO:0009055">
    <property type="term" value="F:electron transfer activity"/>
    <property type="evidence" value="ECO:0007669"/>
    <property type="project" value="InterPro"/>
</dbReference>
<dbReference type="GO" id="GO:0051536">
    <property type="term" value="F:iron-sulfur cluster binding"/>
    <property type="evidence" value="ECO:0007669"/>
    <property type="project" value="InterPro"/>
</dbReference>
<dbReference type="InterPro" id="IPR036010">
    <property type="entry name" value="2Fe-2S_ferredoxin-like_sf"/>
</dbReference>
<dbReference type="InterPro" id="IPR025192">
    <property type="entry name" value="Succ_DH/fum_Rdtase_N"/>
</dbReference>
<dbReference type="NCBIfam" id="TIGR00384">
    <property type="entry name" value="dhsB"/>
    <property type="match status" value="1"/>
</dbReference>
<protein>
    <recommendedName>
        <fullName evidence="1">Succinate dehydogenase/fumarate reductase N-terminal domain-containing protein</fullName>
    </recommendedName>
</protein>
<dbReference type="InterPro" id="IPR012675">
    <property type="entry name" value="Beta-grasp_dom_sf"/>
</dbReference>
<dbReference type="Gene3D" id="3.10.20.30">
    <property type="match status" value="1"/>
</dbReference>
<evidence type="ECO:0000313" key="2">
    <source>
        <dbReference type="EMBL" id="CUF34101.1"/>
    </source>
</evidence>
<dbReference type="SUPFAM" id="SSF54292">
    <property type="entry name" value="2Fe-2S ferredoxin-like"/>
    <property type="match status" value="1"/>
</dbReference>
<dbReference type="AlphaFoldDB" id="A0A0S4IR27"/>
<feature type="domain" description="Succinate dehydogenase/fumarate reductase N-terminal" evidence="1">
    <location>
        <begin position="49"/>
        <end position="147"/>
    </location>
</feature>
<dbReference type="FunFam" id="3.10.20.30:FF:000035">
    <property type="entry name" value="Electron transfer protein, putative"/>
    <property type="match status" value="1"/>
</dbReference>
<dbReference type="EMBL" id="CYKH01000303">
    <property type="protein sequence ID" value="CUF34101.1"/>
    <property type="molecule type" value="Genomic_DNA"/>
</dbReference>